<feature type="chain" id="PRO_5019013984" evidence="1">
    <location>
        <begin position="21"/>
        <end position="105"/>
    </location>
</feature>
<accession>A0A418YF47</accession>
<keyword evidence="3" id="KW-1185">Reference proteome</keyword>
<evidence type="ECO:0000313" key="3">
    <source>
        <dbReference type="Proteomes" id="UP000283255"/>
    </source>
</evidence>
<sequence length="105" mass="12000">MFKKIMLFTVTLFTGSMAYAQSPDQVCKAHENDIRKASTTYENVRLNDAWASEPTDIHGNAINDDNAFNTHCNMTFYSKERRRGMVNTTKVVVIYPDGGWRSPFL</sequence>
<gene>
    <name evidence="2" type="ORF">D1Z90_09770</name>
</gene>
<dbReference type="Proteomes" id="UP000283255">
    <property type="component" value="Unassembled WGS sequence"/>
</dbReference>
<dbReference type="AlphaFoldDB" id="A0A418YF47"/>
<organism evidence="2 3">
    <name type="scientific">Motilimonas pumila</name>
    <dbReference type="NCBI Taxonomy" id="2303987"/>
    <lineage>
        <taxon>Bacteria</taxon>
        <taxon>Pseudomonadati</taxon>
        <taxon>Pseudomonadota</taxon>
        <taxon>Gammaproteobacteria</taxon>
        <taxon>Alteromonadales</taxon>
        <taxon>Alteromonadales genera incertae sedis</taxon>
        <taxon>Motilimonas</taxon>
    </lineage>
</organism>
<comment type="caution">
    <text evidence="2">The sequence shown here is derived from an EMBL/GenBank/DDBJ whole genome shotgun (WGS) entry which is preliminary data.</text>
</comment>
<keyword evidence="1" id="KW-0732">Signal</keyword>
<proteinExistence type="predicted"/>
<feature type="signal peptide" evidence="1">
    <location>
        <begin position="1"/>
        <end position="20"/>
    </location>
</feature>
<reference evidence="2 3" key="2">
    <citation type="submission" date="2019-01" db="EMBL/GenBank/DDBJ databases">
        <title>Motilimonas pumilus sp. nov., isolated from the gut of sea cucumber (Apostichopus japonicus).</title>
        <authorList>
            <person name="Wang F.-Q."/>
            <person name="Ren L.-H."/>
            <person name="Lin Y.-W."/>
            <person name="Sun G.-H."/>
            <person name="Du Z.-J."/>
            <person name="Zhao J.-X."/>
            <person name="Liu X.-J."/>
            <person name="Liu L.-J."/>
        </authorList>
    </citation>
    <scope>NUCLEOTIDE SEQUENCE [LARGE SCALE GENOMIC DNA]</scope>
    <source>
        <strain evidence="2 3">PLHSC7-2</strain>
    </source>
</reference>
<dbReference type="RefSeq" id="WP_119910572.1">
    <property type="nucleotide sequence ID" value="NZ_QZCH01000011.1"/>
</dbReference>
<name>A0A418YF47_9GAMM</name>
<evidence type="ECO:0000256" key="1">
    <source>
        <dbReference type="SAM" id="SignalP"/>
    </source>
</evidence>
<reference evidence="2 3" key="1">
    <citation type="submission" date="2018-09" db="EMBL/GenBank/DDBJ databases">
        <authorList>
            <person name="Wang F."/>
        </authorList>
    </citation>
    <scope>NUCLEOTIDE SEQUENCE [LARGE SCALE GENOMIC DNA]</scope>
    <source>
        <strain evidence="2 3">PLHSC7-2</strain>
    </source>
</reference>
<protein>
    <submittedName>
        <fullName evidence="2">Uncharacterized protein</fullName>
    </submittedName>
</protein>
<dbReference type="EMBL" id="QZCH01000011">
    <property type="protein sequence ID" value="RJG47688.1"/>
    <property type="molecule type" value="Genomic_DNA"/>
</dbReference>
<evidence type="ECO:0000313" key="2">
    <source>
        <dbReference type="EMBL" id="RJG47688.1"/>
    </source>
</evidence>